<evidence type="ECO:0000313" key="2">
    <source>
        <dbReference type="Proteomes" id="UP001206895"/>
    </source>
</evidence>
<evidence type="ECO:0008006" key="3">
    <source>
        <dbReference type="Google" id="ProtNLM"/>
    </source>
</evidence>
<proteinExistence type="predicted"/>
<organism evidence="1 2">
    <name type="scientific">Williamsia maris</name>
    <dbReference type="NCBI Taxonomy" id="72806"/>
    <lineage>
        <taxon>Bacteria</taxon>
        <taxon>Bacillati</taxon>
        <taxon>Actinomycetota</taxon>
        <taxon>Actinomycetes</taxon>
        <taxon>Mycobacteriales</taxon>
        <taxon>Nocardiaceae</taxon>
        <taxon>Williamsia</taxon>
    </lineage>
</organism>
<keyword evidence="2" id="KW-1185">Reference proteome</keyword>
<dbReference type="Proteomes" id="UP001206895">
    <property type="component" value="Unassembled WGS sequence"/>
</dbReference>
<reference evidence="1 2" key="1">
    <citation type="submission" date="2022-06" db="EMBL/GenBank/DDBJ databases">
        <title>Genomic Encyclopedia of Archaeal and Bacterial Type Strains, Phase II (KMG-II): from individual species to whole genera.</title>
        <authorList>
            <person name="Goeker M."/>
        </authorList>
    </citation>
    <scope>NUCLEOTIDE SEQUENCE [LARGE SCALE GENOMIC DNA]</scope>
    <source>
        <strain evidence="1 2">DSM 44693</strain>
    </source>
</reference>
<sequence length="89" mass="9846">MRNDGTRYCRVCGFEPADPPWGLDGLSPTYEICPCCGVEYGNEDYTEAAASNYRDQWLANGAKWSDPRTPSDGLSAIARLGRIKSRPNN</sequence>
<name>A0ABT1HCT8_9NOCA</name>
<evidence type="ECO:0000313" key="1">
    <source>
        <dbReference type="EMBL" id="MCP2174795.1"/>
    </source>
</evidence>
<protein>
    <recommendedName>
        <fullName evidence="3">GATA-type domain-containing protein</fullName>
    </recommendedName>
</protein>
<gene>
    <name evidence="1" type="ORF">LX13_000602</name>
</gene>
<accession>A0ABT1HCT8</accession>
<dbReference type="EMBL" id="JAMTCJ010000001">
    <property type="protein sequence ID" value="MCP2174795.1"/>
    <property type="molecule type" value="Genomic_DNA"/>
</dbReference>
<comment type="caution">
    <text evidence="1">The sequence shown here is derived from an EMBL/GenBank/DDBJ whole genome shotgun (WGS) entry which is preliminary data.</text>
</comment>